<dbReference type="RefSeq" id="WP_117402422.1">
    <property type="nucleotide sequence ID" value="NZ_QVNQ01000008.1"/>
</dbReference>
<dbReference type="OrthoDB" id="3479897at2"/>
<protein>
    <submittedName>
        <fullName evidence="2">Uncharacterized protein</fullName>
    </submittedName>
</protein>
<name>A0A372GBS8_9ACTN</name>
<evidence type="ECO:0000256" key="1">
    <source>
        <dbReference type="SAM" id="MobiDB-lite"/>
    </source>
</evidence>
<dbReference type="Proteomes" id="UP000262882">
    <property type="component" value="Unassembled WGS sequence"/>
</dbReference>
<dbReference type="AlphaFoldDB" id="A0A372GBS8"/>
<feature type="region of interest" description="Disordered" evidence="1">
    <location>
        <begin position="1"/>
        <end position="23"/>
    </location>
</feature>
<organism evidence="2 3">
    <name type="scientific">Actinomadura spongiicola</name>
    <dbReference type="NCBI Taxonomy" id="2303421"/>
    <lineage>
        <taxon>Bacteria</taxon>
        <taxon>Bacillati</taxon>
        <taxon>Actinomycetota</taxon>
        <taxon>Actinomycetes</taxon>
        <taxon>Streptosporangiales</taxon>
        <taxon>Thermomonosporaceae</taxon>
        <taxon>Actinomadura</taxon>
    </lineage>
</organism>
<dbReference type="EMBL" id="QVNQ01000008">
    <property type="protein sequence ID" value="RFS82868.1"/>
    <property type="molecule type" value="Genomic_DNA"/>
</dbReference>
<keyword evidence="3" id="KW-1185">Reference proteome</keyword>
<evidence type="ECO:0000313" key="2">
    <source>
        <dbReference type="EMBL" id="RFS82868.1"/>
    </source>
</evidence>
<comment type="caution">
    <text evidence="2">The sequence shown here is derived from an EMBL/GenBank/DDBJ whole genome shotgun (WGS) entry which is preliminary data.</text>
</comment>
<reference evidence="2 3" key="1">
    <citation type="submission" date="2018-08" db="EMBL/GenBank/DDBJ databases">
        <title>Actinomadura spongicola sp. nov., isolated from marine sponge Leucetta chagosensis.</title>
        <authorList>
            <person name="Li L."/>
            <person name="Lin H.W."/>
        </authorList>
    </citation>
    <scope>NUCLEOTIDE SEQUENCE [LARGE SCALE GENOMIC DNA]</scope>
    <source>
        <strain evidence="2 3">LHW52907</strain>
    </source>
</reference>
<proteinExistence type="predicted"/>
<feature type="compositionally biased region" description="Basic and acidic residues" evidence="1">
    <location>
        <begin position="14"/>
        <end position="23"/>
    </location>
</feature>
<accession>A0A372GBS8</accession>
<evidence type="ECO:0000313" key="3">
    <source>
        <dbReference type="Proteomes" id="UP000262882"/>
    </source>
</evidence>
<sequence length="93" mass="10130">MSSEGPVKATPTTHKPDSERSADETLAALRRDFTGHRIWRGVKRDGRLGDWVASLHDPSAGVDPTVIRSSPAELREALVNEAARAEVVRAGTW</sequence>
<gene>
    <name evidence="2" type="ORF">D0T12_25990</name>
</gene>